<evidence type="ECO:0000313" key="3">
    <source>
        <dbReference type="EMBL" id="TDQ54733.1"/>
    </source>
</evidence>
<feature type="transmembrane region" description="Helical" evidence="2">
    <location>
        <begin position="151"/>
        <end position="173"/>
    </location>
</feature>
<feature type="transmembrane region" description="Helical" evidence="2">
    <location>
        <begin position="85"/>
        <end position="103"/>
    </location>
</feature>
<proteinExistence type="predicted"/>
<feature type="transmembrane region" description="Helical" evidence="2">
    <location>
        <begin position="185"/>
        <end position="207"/>
    </location>
</feature>
<dbReference type="AlphaFoldDB" id="A0A4R6V3I7"/>
<gene>
    <name evidence="3" type="ORF">EV190_10149</name>
</gene>
<keyword evidence="2" id="KW-1133">Transmembrane helix</keyword>
<organism evidence="3 4">
    <name type="scientific">Actinorugispora endophytica</name>
    <dbReference type="NCBI Taxonomy" id="1605990"/>
    <lineage>
        <taxon>Bacteria</taxon>
        <taxon>Bacillati</taxon>
        <taxon>Actinomycetota</taxon>
        <taxon>Actinomycetes</taxon>
        <taxon>Streptosporangiales</taxon>
        <taxon>Nocardiopsidaceae</taxon>
        <taxon>Actinorugispora</taxon>
    </lineage>
</organism>
<keyword evidence="4" id="KW-1185">Reference proteome</keyword>
<dbReference type="EMBL" id="SNYN01000001">
    <property type="protein sequence ID" value="TDQ54733.1"/>
    <property type="molecule type" value="Genomic_DNA"/>
</dbReference>
<dbReference type="Pfam" id="PF05552">
    <property type="entry name" value="MS_channel_1st_1"/>
    <property type="match status" value="2"/>
</dbReference>
<dbReference type="Proteomes" id="UP000295281">
    <property type="component" value="Unassembled WGS sequence"/>
</dbReference>
<evidence type="ECO:0000256" key="2">
    <source>
        <dbReference type="SAM" id="Phobius"/>
    </source>
</evidence>
<accession>A0A4R6V3I7</accession>
<sequence length="281" mass="29769">MTTPLIVTDFGQSLSGIWGAVVSFVPRLLVFLVVLVLGWLIAKFVGRMVAKGLAKVGLDRALERSGIGEYFQRSRYSAGDIAGKFVYYAGVLIVLQLAFSAFGPNNPITRMLNGVVAWLPQLAIALVIVVVAAMIARAVRDLIAGALGGLGYGRMLAGIAGVFILALGVIAALNQIGVATAVTQPVLITVLATIAGIMIVGVGGGLIRPMQQRWSGWLDTAEQETRRIRQEGSYQRGRTDAMSGARTDERTGPTHAATGQTQQMSTPRQGAHGYRNPPARG</sequence>
<reference evidence="3 4" key="1">
    <citation type="submission" date="2019-03" db="EMBL/GenBank/DDBJ databases">
        <title>Genomic Encyclopedia of Type Strains, Phase IV (KMG-IV): sequencing the most valuable type-strain genomes for metagenomic binning, comparative biology and taxonomic classification.</title>
        <authorList>
            <person name="Goeker M."/>
        </authorList>
    </citation>
    <scope>NUCLEOTIDE SEQUENCE [LARGE SCALE GENOMIC DNA]</scope>
    <source>
        <strain evidence="3 4">DSM 46770</strain>
    </source>
</reference>
<feature type="region of interest" description="Disordered" evidence="1">
    <location>
        <begin position="228"/>
        <end position="281"/>
    </location>
</feature>
<dbReference type="Gene3D" id="1.10.287.1260">
    <property type="match status" value="1"/>
</dbReference>
<name>A0A4R6V3I7_9ACTN</name>
<dbReference type="InterPro" id="IPR008910">
    <property type="entry name" value="MSC_TM_helix"/>
</dbReference>
<keyword evidence="2" id="KW-0472">Membrane</keyword>
<protein>
    <submittedName>
        <fullName evidence="3">Putative transporter (Transmembrane protein)</fullName>
    </submittedName>
</protein>
<evidence type="ECO:0000256" key="1">
    <source>
        <dbReference type="SAM" id="MobiDB-lite"/>
    </source>
</evidence>
<dbReference type="OrthoDB" id="5184470at2"/>
<comment type="caution">
    <text evidence="3">The sequence shown here is derived from an EMBL/GenBank/DDBJ whole genome shotgun (WGS) entry which is preliminary data.</text>
</comment>
<evidence type="ECO:0000313" key="4">
    <source>
        <dbReference type="Proteomes" id="UP000295281"/>
    </source>
</evidence>
<feature type="transmembrane region" description="Helical" evidence="2">
    <location>
        <begin position="17"/>
        <end position="42"/>
    </location>
</feature>
<keyword evidence="2 3" id="KW-0812">Transmembrane</keyword>
<dbReference type="RefSeq" id="WP_133739368.1">
    <property type="nucleotide sequence ID" value="NZ_SNYN01000001.1"/>
</dbReference>
<feature type="transmembrane region" description="Helical" evidence="2">
    <location>
        <begin position="115"/>
        <end position="139"/>
    </location>
</feature>
<feature type="compositionally biased region" description="Polar residues" evidence="1">
    <location>
        <begin position="257"/>
        <end position="268"/>
    </location>
</feature>